<comment type="caution">
    <text evidence="1">The sequence shown here is derived from an EMBL/GenBank/DDBJ whole genome shotgun (WGS) entry which is preliminary data.</text>
</comment>
<evidence type="ECO:0000313" key="2">
    <source>
        <dbReference type="Proteomes" id="UP000177281"/>
    </source>
</evidence>
<dbReference type="EMBL" id="MFFB01000012">
    <property type="protein sequence ID" value="OGE94622.1"/>
    <property type="molecule type" value="Genomic_DNA"/>
</dbReference>
<protein>
    <recommendedName>
        <fullName evidence="3">HTH arsR-type domain-containing protein</fullName>
    </recommendedName>
</protein>
<evidence type="ECO:0000313" key="1">
    <source>
        <dbReference type="EMBL" id="OGE94622.1"/>
    </source>
</evidence>
<evidence type="ECO:0008006" key="3">
    <source>
        <dbReference type="Google" id="ProtNLM"/>
    </source>
</evidence>
<organism evidence="1 2">
    <name type="scientific">Candidatus Doudnabacteria bacterium RIFCSPLOWO2_01_FULL_44_21</name>
    <dbReference type="NCBI Taxonomy" id="1817841"/>
    <lineage>
        <taxon>Bacteria</taxon>
        <taxon>Candidatus Doudnaibacteriota</taxon>
    </lineage>
</organism>
<sequence>MLAQLLSSKPKTNLINLFLAHPTRSFSATELRVSSGCSGKLLKLTLRELVRMEFLSVTEKKKIRYYQMNRHFALYPELINLLRKVKRVPQDLLVKTLSRIGNCKLVALTGVFVGKPRIETDILFVGKITPPKLIRALKMAEKFAEHEIGYTILTSQEFEYRTMMNDRFVKNIMDNNPVFAIDHTKSKAHPK</sequence>
<proteinExistence type="predicted"/>
<dbReference type="AlphaFoldDB" id="A0A1F5PY38"/>
<dbReference type="Proteomes" id="UP000177281">
    <property type="component" value="Unassembled WGS sequence"/>
</dbReference>
<gene>
    <name evidence="1" type="ORF">A3B10_00515</name>
</gene>
<dbReference type="STRING" id="1817841.A3B10_00515"/>
<reference evidence="1 2" key="1">
    <citation type="journal article" date="2016" name="Nat. Commun.">
        <title>Thousands of microbial genomes shed light on interconnected biogeochemical processes in an aquifer system.</title>
        <authorList>
            <person name="Anantharaman K."/>
            <person name="Brown C.T."/>
            <person name="Hug L.A."/>
            <person name="Sharon I."/>
            <person name="Castelle C.J."/>
            <person name="Probst A.J."/>
            <person name="Thomas B.C."/>
            <person name="Singh A."/>
            <person name="Wilkins M.J."/>
            <person name="Karaoz U."/>
            <person name="Brodie E.L."/>
            <person name="Williams K.H."/>
            <person name="Hubbard S.S."/>
            <person name="Banfield J.F."/>
        </authorList>
    </citation>
    <scope>NUCLEOTIDE SEQUENCE [LARGE SCALE GENOMIC DNA]</scope>
</reference>
<accession>A0A1F5PY38</accession>
<name>A0A1F5PY38_9BACT</name>